<comment type="caution">
    <text evidence="1">The sequence shown here is derived from an EMBL/GenBank/DDBJ whole genome shotgun (WGS) entry which is preliminary data.</text>
</comment>
<dbReference type="EMBL" id="JANBPG010000355">
    <property type="protein sequence ID" value="KAJ1897216.1"/>
    <property type="molecule type" value="Genomic_DNA"/>
</dbReference>
<name>A0ACC1IN14_9FUNG</name>
<accession>A0ACC1IN14</accession>
<keyword evidence="2" id="KW-1185">Reference proteome</keyword>
<organism evidence="1 2">
    <name type="scientific">Kickxella alabastrina</name>
    <dbReference type="NCBI Taxonomy" id="61397"/>
    <lineage>
        <taxon>Eukaryota</taxon>
        <taxon>Fungi</taxon>
        <taxon>Fungi incertae sedis</taxon>
        <taxon>Zoopagomycota</taxon>
        <taxon>Kickxellomycotina</taxon>
        <taxon>Kickxellomycetes</taxon>
        <taxon>Kickxellales</taxon>
        <taxon>Kickxellaceae</taxon>
        <taxon>Kickxella</taxon>
    </lineage>
</organism>
<evidence type="ECO:0000313" key="2">
    <source>
        <dbReference type="Proteomes" id="UP001150581"/>
    </source>
</evidence>
<gene>
    <name evidence="1" type="ORF">LPJ66_003500</name>
</gene>
<protein>
    <submittedName>
        <fullName evidence="1">Uncharacterized protein</fullName>
    </submittedName>
</protein>
<feature type="non-terminal residue" evidence="1">
    <location>
        <position position="1"/>
    </location>
</feature>
<reference evidence="1" key="1">
    <citation type="submission" date="2022-07" db="EMBL/GenBank/DDBJ databases">
        <title>Phylogenomic reconstructions and comparative analyses of Kickxellomycotina fungi.</title>
        <authorList>
            <person name="Reynolds N.K."/>
            <person name="Stajich J.E."/>
            <person name="Barry K."/>
            <person name="Grigoriev I.V."/>
            <person name="Crous P."/>
            <person name="Smith M.E."/>
        </authorList>
    </citation>
    <scope>NUCLEOTIDE SEQUENCE</scope>
    <source>
        <strain evidence="1">Benny 63K</strain>
    </source>
</reference>
<evidence type="ECO:0000313" key="1">
    <source>
        <dbReference type="EMBL" id="KAJ1897216.1"/>
    </source>
</evidence>
<proteinExistence type="predicted"/>
<sequence length="112" mass="13096">LPKTIVELLKRSNKFISLVNNMVSTKSVLFRRSARREVEDESTDLVRKRQQEQQDTLASFMVKLREANDDWSQQLRTMVRALNHYARKFDESYLTLAVRLDCNQGENAFNGS</sequence>
<dbReference type="Proteomes" id="UP001150581">
    <property type="component" value="Unassembled WGS sequence"/>
</dbReference>